<accession>F9VS56</accession>
<evidence type="ECO:0000313" key="3">
    <source>
        <dbReference type="Proteomes" id="UP000003558"/>
    </source>
</evidence>
<proteinExistence type="predicted"/>
<dbReference type="Proteomes" id="UP000003558">
    <property type="component" value="Unassembled WGS sequence"/>
</dbReference>
<feature type="region of interest" description="Disordered" evidence="1">
    <location>
        <begin position="1"/>
        <end position="25"/>
    </location>
</feature>
<dbReference type="AlphaFoldDB" id="F9VS56"/>
<organism evidence="2 3">
    <name type="scientific">Gordonia alkanivorans NBRC 16433</name>
    <dbReference type="NCBI Taxonomy" id="1027371"/>
    <lineage>
        <taxon>Bacteria</taxon>
        <taxon>Bacillati</taxon>
        <taxon>Actinomycetota</taxon>
        <taxon>Actinomycetes</taxon>
        <taxon>Mycobacteriales</taxon>
        <taxon>Gordoniaceae</taxon>
        <taxon>Gordonia</taxon>
    </lineage>
</organism>
<feature type="region of interest" description="Disordered" evidence="1">
    <location>
        <begin position="125"/>
        <end position="156"/>
    </location>
</feature>
<gene>
    <name evidence="2" type="ORF">GOALK_030_00420</name>
</gene>
<dbReference type="EMBL" id="BACI01000030">
    <property type="protein sequence ID" value="GAA11445.1"/>
    <property type="molecule type" value="Genomic_DNA"/>
</dbReference>
<sequence>MQHTTTRDECYYRSPTEPGVNSRGPLVSHVENLRGRTGAVRININNEQRRHSVRRYYLCEARLIWPRGTTTTPRAVRVFLADPGVRLAGGPCTECRQRRQPALRHLRCQLLAVTNILADPHVDTIDDDPTVDPPRYLSRRARTGSVTRSTSGNTCF</sequence>
<reference evidence="2 3" key="1">
    <citation type="submission" date="2011-05" db="EMBL/GenBank/DDBJ databases">
        <title>Whole genome shotgun sequence of Gordonia alkanivorans NBRC 16433.</title>
        <authorList>
            <person name="Hosoyama A."/>
            <person name="Nakamura S."/>
            <person name="Takarada H."/>
            <person name="Tsuchikane K."/>
            <person name="Yamazaki S."/>
            <person name="Fujita N."/>
        </authorList>
    </citation>
    <scope>NUCLEOTIDE SEQUENCE [LARGE SCALE GENOMIC DNA]</scope>
    <source>
        <strain evidence="2 3">NBRC 16433</strain>
    </source>
</reference>
<feature type="compositionally biased region" description="Polar residues" evidence="1">
    <location>
        <begin position="144"/>
        <end position="156"/>
    </location>
</feature>
<name>F9VS56_9ACTN</name>
<protein>
    <submittedName>
        <fullName evidence="2">Uncharacterized protein</fullName>
    </submittedName>
</protein>
<comment type="caution">
    <text evidence="2">The sequence shown here is derived from an EMBL/GenBank/DDBJ whole genome shotgun (WGS) entry which is preliminary data.</text>
</comment>
<evidence type="ECO:0000256" key="1">
    <source>
        <dbReference type="SAM" id="MobiDB-lite"/>
    </source>
</evidence>
<feature type="compositionally biased region" description="Basic and acidic residues" evidence="1">
    <location>
        <begin position="1"/>
        <end position="11"/>
    </location>
</feature>
<evidence type="ECO:0000313" key="2">
    <source>
        <dbReference type="EMBL" id="GAA11445.1"/>
    </source>
</evidence>